<evidence type="ECO:0000256" key="1">
    <source>
        <dbReference type="SAM" id="MobiDB-lite"/>
    </source>
</evidence>
<organism evidence="2 3">
    <name type="scientific">Apiospora rasikravindrae</name>
    <dbReference type="NCBI Taxonomy" id="990691"/>
    <lineage>
        <taxon>Eukaryota</taxon>
        <taxon>Fungi</taxon>
        <taxon>Dikarya</taxon>
        <taxon>Ascomycota</taxon>
        <taxon>Pezizomycotina</taxon>
        <taxon>Sordariomycetes</taxon>
        <taxon>Xylariomycetidae</taxon>
        <taxon>Amphisphaeriales</taxon>
        <taxon>Apiosporaceae</taxon>
        <taxon>Apiospora</taxon>
    </lineage>
</organism>
<dbReference type="EMBL" id="JAQQWK010000012">
    <property type="protein sequence ID" value="KAK8022093.1"/>
    <property type="molecule type" value="Genomic_DNA"/>
</dbReference>
<name>A0ABR1RW67_9PEZI</name>
<evidence type="ECO:0000313" key="2">
    <source>
        <dbReference type="EMBL" id="KAK8022093.1"/>
    </source>
</evidence>
<keyword evidence="3" id="KW-1185">Reference proteome</keyword>
<sequence>MRSSGQQPHFQPMTEPISELAGSEVTAPEGPVSEIGWSDRDDQRHNHPYELPQQQQQSRRQQPGLGINS</sequence>
<gene>
    <name evidence="2" type="ORF">PG993_012860</name>
</gene>
<feature type="region of interest" description="Disordered" evidence="1">
    <location>
        <begin position="1"/>
        <end position="69"/>
    </location>
</feature>
<reference evidence="2 3" key="1">
    <citation type="submission" date="2023-01" db="EMBL/GenBank/DDBJ databases">
        <title>Analysis of 21 Apiospora genomes using comparative genomics revels a genus with tremendous synthesis potential of carbohydrate active enzymes and secondary metabolites.</title>
        <authorList>
            <person name="Sorensen T."/>
        </authorList>
    </citation>
    <scope>NUCLEOTIDE SEQUENCE [LARGE SCALE GENOMIC DNA]</scope>
    <source>
        <strain evidence="2 3">CBS 33761</strain>
    </source>
</reference>
<protein>
    <submittedName>
        <fullName evidence="2">Uncharacterized protein</fullName>
    </submittedName>
</protein>
<comment type="caution">
    <text evidence="2">The sequence shown here is derived from an EMBL/GenBank/DDBJ whole genome shotgun (WGS) entry which is preliminary data.</text>
</comment>
<dbReference type="Proteomes" id="UP001444661">
    <property type="component" value="Unassembled WGS sequence"/>
</dbReference>
<accession>A0ABR1RW67</accession>
<proteinExistence type="predicted"/>
<evidence type="ECO:0000313" key="3">
    <source>
        <dbReference type="Proteomes" id="UP001444661"/>
    </source>
</evidence>
<feature type="compositionally biased region" description="Low complexity" evidence="1">
    <location>
        <begin position="53"/>
        <end position="62"/>
    </location>
</feature>
<feature type="compositionally biased region" description="Basic and acidic residues" evidence="1">
    <location>
        <begin position="37"/>
        <end position="48"/>
    </location>
</feature>